<dbReference type="Pfam" id="PF14497">
    <property type="entry name" value="GST_C_3"/>
    <property type="match status" value="1"/>
</dbReference>
<proteinExistence type="predicted"/>
<dbReference type="InterPro" id="IPR004045">
    <property type="entry name" value="Glutathione_S-Trfase_N"/>
</dbReference>
<dbReference type="Gene3D" id="3.40.30.10">
    <property type="entry name" value="Glutaredoxin"/>
    <property type="match status" value="1"/>
</dbReference>
<evidence type="ECO:0000313" key="7">
    <source>
        <dbReference type="Proteomes" id="UP001194580"/>
    </source>
</evidence>
<protein>
    <recommendedName>
        <fullName evidence="1">glutathione transferase</fullName>
        <ecNumber evidence="1">2.5.1.18</ecNumber>
    </recommendedName>
</protein>
<dbReference type="EC" id="2.5.1.18" evidence="1"/>
<evidence type="ECO:0000313" key="6">
    <source>
        <dbReference type="EMBL" id="KAG0271056.1"/>
    </source>
</evidence>
<name>A0AAD4H3U0_9FUNG</name>
<accession>A0AAD4H3U0</accession>
<dbReference type="PROSITE" id="PS50405">
    <property type="entry name" value="GST_CTER"/>
    <property type="match status" value="1"/>
</dbReference>
<dbReference type="AlphaFoldDB" id="A0AAD4H3U0"/>
<dbReference type="SUPFAM" id="SSF47616">
    <property type="entry name" value="GST C-terminal domain-like"/>
    <property type="match status" value="1"/>
</dbReference>
<evidence type="ECO:0000256" key="2">
    <source>
        <dbReference type="ARBA" id="ARBA00022679"/>
    </source>
</evidence>
<dbReference type="PANTHER" id="PTHR11571:SF224">
    <property type="entry name" value="HEMATOPOIETIC PROSTAGLANDIN D SYNTHASE"/>
    <property type="match status" value="1"/>
</dbReference>
<dbReference type="PROSITE" id="PS50404">
    <property type="entry name" value="GST_NTER"/>
    <property type="match status" value="1"/>
</dbReference>
<sequence length="266" mass="30036">MSTTIQPRRPFFTANTSEENAAVLADPSATYQLMYLDIACVGATAREILAFGKATWSNYVPDSKDWNEGKIKAPFKVMPVLTITSPSNGKDAIIAESVPIDHYLARKFALLGSNEWEEMTIKALYNNIHHLRERSLTRVTLTYPEKRREGLNWFMNVALPTFLENHEFHLRANGSNGYYLGDKLSLAEIHLVNTMDHLLTLPVGHIIGAELAKSELLSKVRERVEGNPEISTWRASEEWRRFTQGSIDMYADSAPLEDGHEDVKAE</sequence>
<dbReference type="Proteomes" id="UP001194580">
    <property type="component" value="Unassembled WGS sequence"/>
</dbReference>
<evidence type="ECO:0000256" key="3">
    <source>
        <dbReference type="ARBA" id="ARBA00047960"/>
    </source>
</evidence>
<dbReference type="InterPro" id="IPR036249">
    <property type="entry name" value="Thioredoxin-like_sf"/>
</dbReference>
<gene>
    <name evidence="6" type="primary">GSTS1_4</name>
    <name evidence="6" type="ORF">BGZ95_001201</name>
</gene>
<reference evidence="6" key="1">
    <citation type="journal article" date="2020" name="Fungal Divers.">
        <title>Resolving the Mortierellaceae phylogeny through synthesis of multi-gene phylogenetics and phylogenomics.</title>
        <authorList>
            <person name="Vandepol N."/>
            <person name="Liber J."/>
            <person name="Desiro A."/>
            <person name="Na H."/>
            <person name="Kennedy M."/>
            <person name="Barry K."/>
            <person name="Grigoriev I.V."/>
            <person name="Miller A.N."/>
            <person name="O'Donnell K."/>
            <person name="Stajich J.E."/>
            <person name="Bonito G."/>
        </authorList>
    </citation>
    <scope>NUCLEOTIDE SEQUENCE</scope>
    <source>
        <strain evidence="6">NRRL 28262</strain>
    </source>
</reference>
<feature type="domain" description="GST N-terminal" evidence="4">
    <location>
        <begin position="29"/>
        <end position="112"/>
    </location>
</feature>
<keyword evidence="7" id="KW-1185">Reference proteome</keyword>
<dbReference type="EMBL" id="JAAAIL010001239">
    <property type="protein sequence ID" value="KAG0271056.1"/>
    <property type="molecule type" value="Genomic_DNA"/>
</dbReference>
<dbReference type="PANTHER" id="PTHR11571">
    <property type="entry name" value="GLUTATHIONE S-TRANSFERASE"/>
    <property type="match status" value="1"/>
</dbReference>
<keyword evidence="2" id="KW-0808">Transferase</keyword>
<evidence type="ECO:0000256" key="1">
    <source>
        <dbReference type="ARBA" id="ARBA00012452"/>
    </source>
</evidence>
<dbReference type="GO" id="GO:0004364">
    <property type="term" value="F:glutathione transferase activity"/>
    <property type="evidence" value="ECO:0007669"/>
    <property type="project" value="UniProtKB-EC"/>
</dbReference>
<dbReference type="Gene3D" id="1.20.1050.10">
    <property type="match status" value="1"/>
</dbReference>
<dbReference type="InterPro" id="IPR010987">
    <property type="entry name" value="Glutathione-S-Trfase_C-like"/>
</dbReference>
<comment type="caution">
    <text evidence="6">The sequence shown here is derived from an EMBL/GenBank/DDBJ whole genome shotgun (WGS) entry which is preliminary data.</text>
</comment>
<dbReference type="InterPro" id="IPR036282">
    <property type="entry name" value="Glutathione-S-Trfase_C_sf"/>
</dbReference>
<dbReference type="SUPFAM" id="SSF52833">
    <property type="entry name" value="Thioredoxin-like"/>
    <property type="match status" value="1"/>
</dbReference>
<comment type="catalytic activity">
    <reaction evidence="3">
        <text>RX + glutathione = an S-substituted glutathione + a halide anion + H(+)</text>
        <dbReference type="Rhea" id="RHEA:16437"/>
        <dbReference type="ChEBI" id="CHEBI:15378"/>
        <dbReference type="ChEBI" id="CHEBI:16042"/>
        <dbReference type="ChEBI" id="CHEBI:17792"/>
        <dbReference type="ChEBI" id="CHEBI:57925"/>
        <dbReference type="ChEBI" id="CHEBI:90779"/>
        <dbReference type="EC" id="2.5.1.18"/>
    </reaction>
</comment>
<feature type="domain" description="GST C-terminal" evidence="5">
    <location>
        <begin position="114"/>
        <end position="245"/>
    </location>
</feature>
<dbReference type="InterPro" id="IPR004046">
    <property type="entry name" value="GST_C"/>
</dbReference>
<evidence type="ECO:0000259" key="5">
    <source>
        <dbReference type="PROSITE" id="PS50405"/>
    </source>
</evidence>
<dbReference type="InterPro" id="IPR050213">
    <property type="entry name" value="GST_superfamily"/>
</dbReference>
<dbReference type="GO" id="GO:0006749">
    <property type="term" value="P:glutathione metabolic process"/>
    <property type="evidence" value="ECO:0007669"/>
    <property type="project" value="TreeGrafter"/>
</dbReference>
<evidence type="ECO:0000259" key="4">
    <source>
        <dbReference type="PROSITE" id="PS50404"/>
    </source>
</evidence>
<organism evidence="6 7">
    <name type="scientific">Linnemannia exigua</name>
    <dbReference type="NCBI Taxonomy" id="604196"/>
    <lineage>
        <taxon>Eukaryota</taxon>
        <taxon>Fungi</taxon>
        <taxon>Fungi incertae sedis</taxon>
        <taxon>Mucoromycota</taxon>
        <taxon>Mortierellomycotina</taxon>
        <taxon>Mortierellomycetes</taxon>
        <taxon>Mortierellales</taxon>
        <taxon>Mortierellaceae</taxon>
        <taxon>Linnemannia</taxon>
    </lineage>
</organism>